<evidence type="ECO:0000313" key="1">
    <source>
        <dbReference type="EMBL" id="RDI73192.1"/>
    </source>
</evidence>
<protein>
    <submittedName>
        <fullName evidence="1">Uncharacterized protein</fullName>
    </submittedName>
</protein>
<accession>A0A7M2YSP5</accession>
<dbReference type="RefSeq" id="WP_114797461.1">
    <property type="nucleotide sequence ID" value="NZ_QQZY01000014.1"/>
</dbReference>
<dbReference type="Proteomes" id="UP000254134">
    <property type="component" value="Unassembled WGS sequence"/>
</dbReference>
<evidence type="ECO:0000313" key="2">
    <source>
        <dbReference type="Proteomes" id="UP000254134"/>
    </source>
</evidence>
<dbReference type="AlphaFoldDB" id="A0A7M2YSP5"/>
<reference evidence="1 2" key="1">
    <citation type="submission" date="2018-07" db="EMBL/GenBank/DDBJ databases">
        <title>High-quality-draft genome sequence of Gaiella occulta.</title>
        <authorList>
            <person name="Severino R."/>
            <person name="Froufe H.J.C."/>
            <person name="Rainey F.A."/>
            <person name="Barroso C."/>
            <person name="Albuquerque L."/>
            <person name="Lobo-Da-Cunha A."/>
            <person name="Da Costa M.S."/>
            <person name="Egas C."/>
        </authorList>
    </citation>
    <scope>NUCLEOTIDE SEQUENCE [LARGE SCALE GENOMIC DNA]</scope>
    <source>
        <strain evidence="1 2">F2-233</strain>
    </source>
</reference>
<name>A0A7M2YSP5_9ACTN</name>
<reference evidence="2" key="2">
    <citation type="journal article" date="2019" name="MicrobiologyOpen">
        <title>High-quality draft genome sequence of Gaiella occulta isolated from a 150 meter deep mineral water borehole and comparison with the genome sequences of other deep-branching lineages of the phylum Actinobacteria.</title>
        <authorList>
            <person name="Severino R."/>
            <person name="Froufe H.J.C."/>
            <person name="Barroso C."/>
            <person name="Albuquerque L."/>
            <person name="Lobo-da-Cunha A."/>
            <person name="da Costa M.S."/>
            <person name="Egas C."/>
        </authorList>
    </citation>
    <scope>NUCLEOTIDE SEQUENCE [LARGE SCALE GENOMIC DNA]</scope>
    <source>
        <strain evidence="2">F2-233</strain>
    </source>
</reference>
<keyword evidence="2" id="KW-1185">Reference proteome</keyword>
<proteinExistence type="predicted"/>
<gene>
    <name evidence="1" type="ORF">Gocc_3081</name>
</gene>
<sequence length="92" mass="9453">MEASGELAGGGVGEVERYERLRRSALSGEPDGWRLGLALLERRGVAAWTRAWQETAPAPSPARTGPAVEAPVGAGEIVGVLAAMALACLAGR</sequence>
<dbReference type="EMBL" id="QQZY01000014">
    <property type="protein sequence ID" value="RDI73192.1"/>
    <property type="molecule type" value="Genomic_DNA"/>
</dbReference>
<comment type="caution">
    <text evidence="1">The sequence shown here is derived from an EMBL/GenBank/DDBJ whole genome shotgun (WGS) entry which is preliminary data.</text>
</comment>
<organism evidence="1 2">
    <name type="scientific">Gaiella occulta</name>
    <dbReference type="NCBI Taxonomy" id="1002870"/>
    <lineage>
        <taxon>Bacteria</taxon>
        <taxon>Bacillati</taxon>
        <taxon>Actinomycetota</taxon>
        <taxon>Thermoleophilia</taxon>
        <taxon>Gaiellales</taxon>
        <taxon>Gaiellaceae</taxon>
        <taxon>Gaiella</taxon>
    </lineage>
</organism>